<evidence type="ECO:0000313" key="3">
    <source>
        <dbReference type="Proteomes" id="UP000502498"/>
    </source>
</evidence>
<keyword evidence="1" id="KW-0472">Membrane</keyword>
<accession>A0A7D4Q3F2</accession>
<dbReference type="NCBIfam" id="NF038065">
    <property type="entry name" value="Pr6Pr"/>
    <property type="match status" value="1"/>
</dbReference>
<organism evidence="2 3">
    <name type="scientific">Microbacterium hominis</name>
    <dbReference type="NCBI Taxonomy" id="162426"/>
    <lineage>
        <taxon>Bacteria</taxon>
        <taxon>Bacillati</taxon>
        <taxon>Actinomycetota</taxon>
        <taxon>Actinomycetes</taxon>
        <taxon>Micrococcales</taxon>
        <taxon>Microbacteriaceae</taxon>
        <taxon>Microbacterium</taxon>
    </lineage>
</organism>
<feature type="transmembrane region" description="Helical" evidence="1">
    <location>
        <begin position="182"/>
        <end position="206"/>
    </location>
</feature>
<reference evidence="2 3" key="1">
    <citation type="submission" date="2020-05" db="EMBL/GenBank/DDBJ databases">
        <title>Strain PA2F3 complete genome.</title>
        <authorList>
            <person name="Kim Y.-S."/>
            <person name="Kim S.-J."/>
            <person name="Jung H.-k."/>
            <person name="Kim S.-E."/>
            <person name="Kim K.-H."/>
        </authorList>
    </citation>
    <scope>NUCLEOTIDE SEQUENCE [LARGE SCALE GENOMIC DNA]</scope>
    <source>
        <strain evidence="2 3">PA2F3</strain>
    </source>
</reference>
<feature type="transmembrane region" description="Helical" evidence="1">
    <location>
        <begin position="12"/>
        <end position="34"/>
    </location>
</feature>
<dbReference type="Proteomes" id="UP000502498">
    <property type="component" value="Chromosome"/>
</dbReference>
<dbReference type="InterPro" id="IPR049713">
    <property type="entry name" value="Pr6Pr-like"/>
</dbReference>
<proteinExistence type="predicted"/>
<feature type="transmembrane region" description="Helical" evidence="1">
    <location>
        <begin position="109"/>
        <end position="130"/>
    </location>
</feature>
<protein>
    <submittedName>
        <fullName evidence="2">Pr6Pr family membrane protein</fullName>
    </submittedName>
</protein>
<dbReference type="AlphaFoldDB" id="A0A7D4Q3F2"/>
<feature type="transmembrane region" description="Helical" evidence="1">
    <location>
        <begin position="40"/>
        <end position="58"/>
    </location>
</feature>
<feature type="transmembrane region" description="Helical" evidence="1">
    <location>
        <begin position="142"/>
        <end position="162"/>
    </location>
</feature>
<sequence>MSAGPTRSRFIAALLCRGATLVCCGVGLLTNAWGLPFLSVQANLLVFGYIAAALYWMVRRGTADAPAPMLRGIVTVAIIFVGLISPWVYGGGENPLPGLVAADPALALVNRSAFLIHWVVPALMLVDWIAFGPHRAVSWRRALWWVAFPLGYALVMIARSIAFPDVWARYPVDFLDPAVNGWGGVVLALLPLVALVFAVAALLWGVDRLVGRPGARRAGARRAGARRAESR</sequence>
<evidence type="ECO:0000313" key="2">
    <source>
        <dbReference type="EMBL" id="QKJ20952.1"/>
    </source>
</evidence>
<name>A0A7D4Q3F2_9MICO</name>
<dbReference type="EMBL" id="CP054038">
    <property type="protein sequence ID" value="QKJ20952.1"/>
    <property type="molecule type" value="Genomic_DNA"/>
</dbReference>
<keyword evidence="1" id="KW-1133">Transmembrane helix</keyword>
<keyword evidence="1" id="KW-0812">Transmembrane</keyword>
<dbReference type="RefSeq" id="WP_172991375.1">
    <property type="nucleotide sequence ID" value="NZ_CP054038.1"/>
</dbReference>
<evidence type="ECO:0000256" key="1">
    <source>
        <dbReference type="SAM" id="Phobius"/>
    </source>
</evidence>
<gene>
    <name evidence="2" type="ORF">HQM25_17345</name>
</gene>
<feature type="transmembrane region" description="Helical" evidence="1">
    <location>
        <begin position="70"/>
        <end position="89"/>
    </location>
</feature>